<dbReference type="PROSITE" id="PS00028">
    <property type="entry name" value="ZINC_FINGER_C2H2_1"/>
    <property type="match status" value="2"/>
</dbReference>
<feature type="compositionally biased region" description="Low complexity" evidence="12">
    <location>
        <begin position="484"/>
        <end position="503"/>
    </location>
</feature>
<evidence type="ECO:0000256" key="4">
    <source>
        <dbReference type="ARBA" id="ARBA00022723"/>
    </source>
</evidence>
<keyword evidence="9" id="KW-0539">Nucleus</keyword>
<dbReference type="Pfam" id="PF23561">
    <property type="entry name" value="zf-C2H2_15"/>
    <property type="match status" value="1"/>
</dbReference>
<evidence type="ECO:0000313" key="15">
    <source>
        <dbReference type="Proteomes" id="UP001211065"/>
    </source>
</evidence>
<evidence type="ECO:0000256" key="10">
    <source>
        <dbReference type="ARBA" id="ARBA00069242"/>
    </source>
</evidence>
<gene>
    <name evidence="14" type="ORF">HK099_000815</name>
</gene>
<feature type="domain" description="C2H2-type" evidence="13">
    <location>
        <begin position="359"/>
        <end position="392"/>
    </location>
</feature>
<evidence type="ECO:0000256" key="6">
    <source>
        <dbReference type="ARBA" id="ARBA00022771"/>
    </source>
</evidence>
<evidence type="ECO:0000256" key="2">
    <source>
        <dbReference type="ARBA" id="ARBA00004642"/>
    </source>
</evidence>
<dbReference type="GO" id="GO:0008270">
    <property type="term" value="F:zinc ion binding"/>
    <property type="evidence" value="ECO:0007669"/>
    <property type="project" value="UniProtKB-KW"/>
</dbReference>
<sequence>MQMNDSDSGPRQAQIIQSDQSMMLNANLPVNWGNLHRGPSVIRPDRHRRTTSQDSINVSTLHRRALSLSQLNSSVQPIQLPSSNKFTTIPLPVESQLSFSYNNNNNNNNMQPQHHSLFSLNNSQINSHNRNRLVGHKRAVSVQHQYIDRPSSPLTQNNIINSGHELFTHHRSQSTHSNASSIDFMSGYGDRSATPFSTTSTYNNMASYMNTATPATLPSPVVGSSLPTDKSQNYRPLYPEVVNNINSGINSIQLQNNNNQNFENFTGYSSNDIITADNFNEQLTNNNWNGHQRQQHLNSLNEEDEPSVFENLVPVVNKIFTEDGIKTCLWADCDHIAISNKDLVEHLSVEHILVKKGNYVCEWKDCNRGHTKGFAKRHKLLQHMRTHTGERPYLCTSEGCGKRFARQDGLNTHEKTHLDVKPFICNHPNCGKAYYHSRSLRKHSRVHQNDDNIPLGDVDTEENIQDFQSDIADMVDSGNQSHLLSMSNQQQSQFQSEQQENEQPTYLYSQSHFQHSLQPQQTFQFRPQQSNQNNFSNWENNNTQHQQNISNDNQEYRSINLPRSSVNNNCVMGGNSFSLRGQSNSTSNFFSPAELVAYGVPGNNGYDFNQT</sequence>
<evidence type="ECO:0000259" key="13">
    <source>
        <dbReference type="PROSITE" id="PS50157"/>
    </source>
</evidence>
<keyword evidence="7" id="KW-0862">Zinc</keyword>
<dbReference type="Gene3D" id="3.30.160.60">
    <property type="entry name" value="Classic Zinc Finger"/>
    <property type="match status" value="3"/>
</dbReference>
<comment type="subcellular location">
    <subcellularLocation>
        <location evidence="1">Nucleus</location>
        <location evidence="1">Nucleolus</location>
    </subcellularLocation>
    <subcellularLocation>
        <location evidence="2">Nucleus</location>
        <location evidence="2">Nucleoplasm</location>
    </subcellularLocation>
</comment>
<keyword evidence="5" id="KW-0677">Repeat</keyword>
<dbReference type="GO" id="GO:0000981">
    <property type="term" value="F:DNA-binding transcription factor activity, RNA polymerase II-specific"/>
    <property type="evidence" value="ECO:0007669"/>
    <property type="project" value="TreeGrafter"/>
</dbReference>
<accession>A0AAD5XXF8</accession>
<dbReference type="InterPro" id="IPR036236">
    <property type="entry name" value="Znf_C2H2_sf"/>
</dbReference>
<feature type="region of interest" description="Disordered" evidence="12">
    <location>
        <begin position="484"/>
        <end position="504"/>
    </location>
</feature>
<evidence type="ECO:0000256" key="5">
    <source>
        <dbReference type="ARBA" id="ARBA00022737"/>
    </source>
</evidence>
<proteinExistence type="predicted"/>
<dbReference type="InterPro" id="IPR056436">
    <property type="entry name" value="Znf-C2H2_ZIC1-5/GLI1-3-like"/>
</dbReference>
<evidence type="ECO:0000256" key="11">
    <source>
        <dbReference type="PROSITE-ProRule" id="PRU00042"/>
    </source>
</evidence>
<dbReference type="GO" id="GO:0005654">
    <property type="term" value="C:nucleoplasm"/>
    <property type="evidence" value="ECO:0007669"/>
    <property type="project" value="UniProtKB-SubCell"/>
</dbReference>
<name>A0AAD5XXF8_9FUNG</name>
<dbReference type="InterPro" id="IPR043359">
    <property type="entry name" value="GLI-like"/>
</dbReference>
<dbReference type="Proteomes" id="UP001211065">
    <property type="component" value="Unassembled WGS sequence"/>
</dbReference>
<dbReference type="AlphaFoldDB" id="A0AAD5XXF8"/>
<keyword evidence="15" id="KW-1185">Reference proteome</keyword>
<protein>
    <recommendedName>
        <fullName evidence="10">Wilms tumor protein homolog</fullName>
    </recommendedName>
</protein>
<evidence type="ECO:0000256" key="9">
    <source>
        <dbReference type="ARBA" id="ARBA00023242"/>
    </source>
</evidence>
<dbReference type="PROSITE" id="PS50157">
    <property type="entry name" value="ZINC_FINGER_C2H2_2"/>
    <property type="match status" value="3"/>
</dbReference>
<organism evidence="14 15">
    <name type="scientific">Clydaea vesicula</name>
    <dbReference type="NCBI Taxonomy" id="447962"/>
    <lineage>
        <taxon>Eukaryota</taxon>
        <taxon>Fungi</taxon>
        <taxon>Fungi incertae sedis</taxon>
        <taxon>Chytridiomycota</taxon>
        <taxon>Chytridiomycota incertae sedis</taxon>
        <taxon>Chytridiomycetes</taxon>
        <taxon>Lobulomycetales</taxon>
        <taxon>Lobulomycetaceae</taxon>
        <taxon>Clydaea</taxon>
    </lineage>
</organism>
<dbReference type="PANTHER" id="PTHR45718">
    <property type="entry name" value="TRANSCRIPTIONAL ACTIVATOR CUBITUS INTERRUPTUS"/>
    <property type="match status" value="1"/>
</dbReference>
<dbReference type="EMBL" id="JADGJW010000120">
    <property type="protein sequence ID" value="KAJ3223703.1"/>
    <property type="molecule type" value="Genomic_DNA"/>
</dbReference>
<feature type="domain" description="C2H2-type" evidence="13">
    <location>
        <begin position="393"/>
        <end position="422"/>
    </location>
</feature>
<dbReference type="GO" id="GO:0000978">
    <property type="term" value="F:RNA polymerase II cis-regulatory region sequence-specific DNA binding"/>
    <property type="evidence" value="ECO:0007669"/>
    <property type="project" value="TreeGrafter"/>
</dbReference>
<feature type="domain" description="C2H2-type" evidence="13">
    <location>
        <begin position="423"/>
        <end position="452"/>
    </location>
</feature>
<evidence type="ECO:0000256" key="12">
    <source>
        <dbReference type="SAM" id="MobiDB-lite"/>
    </source>
</evidence>
<dbReference type="PANTHER" id="PTHR45718:SF4">
    <property type="entry name" value="TRANSCRIPTIONAL ACTIVATOR CUBITUS INTERRUPTUS"/>
    <property type="match status" value="1"/>
</dbReference>
<evidence type="ECO:0000313" key="14">
    <source>
        <dbReference type="EMBL" id="KAJ3223703.1"/>
    </source>
</evidence>
<dbReference type="FunFam" id="3.30.160.60:FF:000063">
    <property type="entry name" value="Wilms tumor 1-KTS isoform"/>
    <property type="match status" value="1"/>
</dbReference>
<evidence type="ECO:0000256" key="8">
    <source>
        <dbReference type="ARBA" id="ARBA00022843"/>
    </source>
</evidence>
<dbReference type="SMART" id="SM00355">
    <property type="entry name" value="ZnF_C2H2"/>
    <property type="match status" value="4"/>
</dbReference>
<reference evidence="14" key="1">
    <citation type="submission" date="2020-05" db="EMBL/GenBank/DDBJ databases">
        <title>Phylogenomic resolution of chytrid fungi.</title>
        <authorList>
            <person name="Stajich J.E."/>
            <person name="Amses K."/>
            <person name="Simmons R."/>
            <person name="Seto K."/>
            <person name="Myers J."/>
            <person name="Bonds A."/>
            <person name="Quandt C.A."/>
            <person name="Barry K."/>
            <person name="Liu P."/>
            <person name="Grigoriev I."/>
            <person name="Longcore J.E."/>
            <person name="James T.Y."/>
        </authorList>
    </citation>
    <scope>NUCLEOTIDE SEQUENCE</scope>
    <source>
        <strain evidence="14">JEL0476</strain>
    </source>
</reference>
<comment type="caution">
    <text evidence="14">The sequence shown here is derived from an EMBL/GenBank/DDBJ whole genome shotgun (WGS) entry which is preliminary data.</text>
</comment>
<evidence type="ECO:0000256" key="7">
    <source>
        <dbReference type="ARBA" id="ARBA00022833"/>
    </source>
</evidence>
<keyword evidence="4" id="KW-0479">Metal-binding</keyword>
<dbReference type="GO" id="GO:0005730">
    <property type="term" value="C:nucleolus"/>
    <property type="evidence" value="ECO:0007669"/>
    <property type="project" value="UniProtKB-SubCell"/>
</dbReference>
<evidence type="ECO:0000256" key="3">
    <source>
        <dbReference type="ARBA" id="ARBA00022499"/>
    </source>
</evidence>
<evidence type="ECO:0000256" key="1">
    <source>
        <dbReference type="ARBA" id="ARBA00004604"/>
    </source>
</evidence>
<keyword evidence="6 11" id="KW-0863">Zinc-finger</keyword>
<dbReference type="InterPro" id="IPR013087">
    <property type="entry name" value="Znf_C2H2_type"/>
</dbReference>
<keyword evidence="3" id="KW-1017">Isopeptide bond</keyword>
<dbReference type="SUPFAM" id="SSF57667">
    <property type="entry name" value="beta-beta-alpha zinc fingers"/>
    <property type="match status" value="2"/>
</dbReference>
<keyword evidence="8" id="KW-0832">Ubl conjugation</keyword>